<name>A0ABD2WGN1_9HYME</name>
<sequence length="154" mass="18140">MSFRSWELYEYPMLPISTGHVWTVKTSNQLEKPRFVILGFQTNRKAIRENDASLFDHYNLTNVKLFLNSQYYPYNNLNINVALSPYAALYDMYVNFQPGYYGKTPKPMFDTRKFIDSPLVVIDWSKQNESLKNATFVWNKNLPQTFPPTHQPIV</sequence>
<keyword evidence="3" id="KW-1185">Reference proteome</keyword>
<dbReference type="Pfam" id="PF21738">
    <property type="entry name" value="DJR-like_dom"/>
    <property type="match status" value="1"/>
</dbReference>
<dbReference type="PANTHER" id="PTHR36159">
    <property type="entry name" value="PROTEIN CBG23766"/>
    <property type="match status" value="1"/>
</dbReference>
<evidence type="ECO:0000313" key="3">
    <source>
        <dbReference type="Proteomes" id="UP001627154"/>
    </source>
</evidence>
<feature type="domain" description="Double jelly roll-like" evidence="1">
    <location>
        <begin position="1"/>
        <end position="135"/>
    </location>
</feature>
<dbReference type="PANTHER" id="PTHR36159:SF1">
    <property type="entry name" value="RETROVIRUS-RELATED POL POLYPROTEIN FROM TRANSPOSON 412-LIKE PROTEIN"/>
    <property type="match status" value="1"/>
</dbReference>
<dbReference type="InterPro" id="IPR049512">
    <property type="entry name" value="DJR-like_dom"/>
</dbReference>
<accession>A0ABD2WGN1</accession>
<reference evidence="2 3" key="1">
    <citation type="journal article" date="2024" name="bioRxiv">
        <title>A reference genome for Trichogramma kaykai: A tiny desert-dwelling parasitoid wasp with competing sex-ratio distorters.</title>
        <authorList>
            <person name="Culotta J."/>
            <person name="Lindsey A.R."/>
        </authorList>
    </citation>
    <scope>NUCLEOTIDE SEQUENCE [LARGE SCALE GENOMIC DNA]</scope>
    <source>
        <strain evidence="2 3">KSX58</strain>
    </source>
</reference>
<dbReference type="EMBL" id="JBJJXI010000106">
    <property type="protein sequence ID" value="KAL3392236.1"/>
    <property type="molecule type" value="Genomic_DNA"/>
</dbReference>
<organism evidence="2 3">
    <name type="scientific">Trichogramma kaykai</name>
    <dbReference type="NCBI Taxonomy" id="54128"/>
    <lineage>
        <taxon>Eukaryota</taxon>
        <taxon>Metazoa</taxon>
        <taxon>Ecdysozoa</taxon>
        <taxon>Arthropoda</taxon>
        <taxon>Hexapoda</taxon>
        <taxon>Insecta</taxon>
        <taxon>Pterygota</taxon>
        <taxon>Neoptera</taxon>
        <taxon>Endopterygota</taxon>
        <taxon>Hymenoptera</taxon>
        <taxon>Apocrita</taxon>
        <taxon>Proctotrupomorpha</taxon>
        <taxon>Chalcidoidea</taxon>
        <taxon>Trichogrammatidae</taxon>
        <taxon>Trichogramma</taxon>
    </lineage>
</organism>
<dbReference type="Proteomes" id="UP001627154">
    <property type="component" value="Unassembled WGS sequence"/>
</dbReference>
<comment type="caution">
    <text evidence="2">The sequence shown here is derived from an EMBL/GenBank/DDBJ whole genome shotgun (WGS) entry which is preliminary data.</text>
</comment>
<evidence type="ECO:0000259" key="1">
    <source>
        <dbReference type="Pfam" id="PF21738"/>
    </source>
</evidence>
<dbReference type="AlphaFoldDB" id="A0ABD2WGN1"/>
<proteinExistence type="predicted"/>
<gene>
    <name evidence="2" type="ORF">TKK_013067</name>
</gene>
<evidence type="ECO:0000313" key="2">
    <source>
        <dbReference type="EMBL" id="KAL3392236.1"/>
    </source>
</evidence>
<protein>
    <recommendedName>
        <fullName evidence="1">Double jelly roll-like domain-containing protein</fullName>
    </recommendedName>
</protein>